<feature type="compositionally biased region" description="Polar residues" evidence="1">
    <location>
        <begin position="504"/>
        <end position="513"/>
    </location>
</feature>
<dbReference type="CDD" id="cd00180">
    <property type="entry name" value="PKc"/>
    <property type="match status" value="1"/>
</dbReference>
<evidence type="ECO:0000256" key="1">
    <source>
        <dbReference type="SAM" id="MobiDB-lite"/>
    </source>
</evidence>
<dbReference type="InterPro" id="IPR010730">
    <property type="entry name" value="HET"/>
</dbReference>
<dbReference type="EMBL" id="WVTA01000015">
    <property type="protein sequence ID" value="KAK3201898.1"/>
    <property type="molecule type" value="Genomic_DNA"/>
</dbReference>
<dbReference type="GO" id="GO:0005524">
    <property type="term" value="F:ATP binding"/>
    <property type="evidence" value="ECO:0007669"/>
    <property type="project" value="InterPro"/>
</dbReference>
<gene>
    <name evidence="3" type="ORF">GRF29_164g1027431</name>
</gene>
<reference evidence="3 4" key="1">
    <citation type="submission" date="2021-02" db="EMBL/GenBank/DDBJ databases">
        <title>Genome assembly of Pseudopithomyces chartarum.</title>
        <authorList>
            <person name="Jauregui R."/>
            <person name="Singh J."/>
            <person name="Voisey C."/>
        </authorList>
    </citation>
    <scope>NUCLEOTIDE SEQUENCE [LARGE SCALE GENOMIC DNA]</scope>
    <source>
        <strain evidence="3 4">AGR01</strain>
    </source>
</reference>
<feature type="region of interest" description="Disordered" evidence="1">
    <location>
        <begin position="578"/>
        <end position="603"/>
    </location>
</feature>
<dbReference type="SUPFAM" id="SSF56112">
    <property type="entry name" value="Protein kinase-like (PK-like)"/>
    <property type="match status" value="1"/>
</dbReference>
<dbReference type="InterPro" id="IPR000719">
    <property type="entry name" value="Prot_kinase_dom"/>
</dbReference>
<accession>A0AAN6LRR2</accession>
<evidence type="ECO:0000259" key="2">
    <source>
        <dbReference type="PROSITE" id="PS50011"/>
    </source>
</evidence>
<dbReference type="SMART" id="SM00220">
    <property type="entry name" value="S_TKc"/>
    <property type="match status" value="1"/>
</dbReference>
<dbReference type="InterPro" id="IPR008271">
    <property type="entry name" value="Ser/Thr_kinase_AS"/>
</dbReference>
<dbReference type="GO" id="GO:0004672">
    <property type="term" value="F:protein kinase activity"/>
    <property type="evidence" value="ECO:0007669"/>
    <property type="project" value="InterPro"/>
</dbReference>
<keyword evidence="4" id="KW-1185">Reference proteome</keyword>
<proteinExistence type="predicted"/>
<protein>
    <recommendedName>
        <fullName evidence="2">Protein kinase domain-containing protein</fullName>
    </recommendedName>
</protein>
<feature type="compositionally biased region" description="Acidic residues" evidence="1">
    <location>
        <begin position="418"/>
        <end position="438"/>
    </location>
</feature>
<organism evidence="3 4">
    <name type="scientific">Pseudopithomyces chartarum</name>
    <dbReference type="NCBI Taxonomy" id="1892770"/>
    <lineage>
        <taxon>Eukaryota</taxon>
        <taxon>Fungi</taxon>
        <taxon>Dikarya</taxon>
        <taxon>Ascomycota</taxon>
        <taxon>Pezizomycotina</taxon>
        <taxon>Dothideomycetes</taxon>
        <taxon>Pleosporomycetidae</taxon>
        <taxon>Pleosporales</taxon>
        <taxon>Massarineae</taxon>
        <taxon>Didymosphaeriaceae</taxon>
        <taxon>Pseudopithomyces</taxon>
    </lineage>
</organism>
<dbReference type="Pfam" id="PF06985">
    <property type="entry name" value="HET"/>
    <property type="match status" value="1"/>
</dbReference>
<evidence type="ECO:0000313" key="4">
    <source>
        <dbReference type="Proteomes" id="UP001280581"/>
    </source>
</evidence>
<dbReference type="Proteomes" id="UP001280581">
    <property type="component" value="Unassembled WGS sequence"/>
</dbReference>
<dbReference type="PANTHER" id="PTHR33112">
    <property type="entry name" value="DOMAIN PROTEIN, PUTATIVE-RELATED"/>
    <property type="match status" value="1"/>
</dbReference>
<evidence type="ECO:0000313" key="3">
    <source>
        <dbReference type="EMBL" id="KAK3201898.1"/>
    </source>
</evidence>
<dbReference type="Pfam" id="PF00069">
    <property type="entry name" value="Pkinase"/>
    <property type="match status" value="1"/>
</dbReference>
<comment type="caution">
    <text evidence="3">The sequence shown here is derived from an EMBL/GenBank/DDBJ whole genome shotgun (WGS) entry which is preliminary data.</text>
</comment>
<feature type="compositionally biased region" description="Polar residues" evidence="1">
    <location>
        <begin position="481"/>
        <end position="497"/>
    </location>
</feature>
<dbReference type="InterPro" id="IPR011009">
    <property type="entry name" value="Kinase-like_dom_sf"/>
</dbReference>
<feature type="compositionally biased region" description="Polar residues" evidence="1">
    <location>
        <begin position="522"/>
        <end position="544"/>
    </location>
</feature>
<dbReference type="Gene3D" id="1.10.510.10">
    <property type="entry name" value="Transferase(Phosphotransferase) domain 1"/>
    <property type="match status" value="1"/>
</dbReference>
<dbReference type="Gene3D" id="3.30.200.20">
    <property type="entry name" value="Phosphorylase Kinase, domain 1"/>
    <property type="match status" value="1"/>
</dbReference>
<feature type="compositionally biased region" description="Basic and acidic residues" evidence="1">
    <location>
        <begin position="546"/>
        <end position="558"/>
    </location>
</feature>
<sequence length="1341" mass="148147">MASQGGNGNFDFNAGAGIDFTGFGMQPTAYNDLKGTGEGNTSPAFFFGDEAIDTTATFDHSFDSMFASVDPLSSTFGMEPLGLDNTAGNASWDVNSTFPMTPAQSFESLYTPQLMNKRQLQLDVGDFPPAKRHEAFSPFSTTSASFTAGSSNWALDTQPTPAATSESVGLSDEAADVCATWFSKYNVLPSDRHIDSLSQLTGESASAIRQWFGQALKQGMTGQDSAYKSQTSFAHDPILFPPITHATASVTSQQLAITESPCNHEVTQALTTLTQSPLRGGKKGCNPTEDPELLKRDSNKIYQCTRKCGKRYGRKCDWKRNEEEGYPSKSWLCSLCISDGVERVKPCFRKYHFSQHFRNIHPGLNSADYEETSIVHSDTSLPSHARKCGFCTHQFVSRQDRIDHIAEHFKNGKCMLDWNEDDDQNDSDDMNDDDDNDDRPDSGGYGNGKPFFPPKSDPRGSSSGPKNNGGDGSQQPPQSGFYQFQVSQFADGNSRDTSPGLEEQIQQSPNSKQLLRAIQGTDAATGSESSRIISGNTEQSSVQCSEDGRHKEAARDDSQTVAGDVVSMTTDTVQLQTISPHVPSGEGDPTIPDRPKSFTPRTSVPFTRESQDLLGSLKLLGAGGFSTVDEVVHRETSLRFARKTLKNRERSALDELKNEVEVLQKLRHPHIIRFVGSVQKENKMSILLSPVAETTLATWLDMKLQDRPDGLSQTIVNMLGCLASSIRYLHEQRPVVKHMDIKPQNILVKEGEKFPHVILSDFGISSIGELTANNKAMPLTRQYCAPEVSEGISRELASDIWSLGCVFLEMLTVAFKEDNARWHEFPQQFGGRKGKYYWQDVPALQGLLTQSLQQAATHVEADATRAVKDMLNSDPIQRPTAPMLTMIFAPAPCCLSWPNAKATYPGPSEELQTAKALLRESGVDDRTSLHVAATQDTQTSQLVSHAKRWLEECSHEHEACRHNIPKSQANKTLPTRLIDISPDGIAGMSVRIVNTADLDDRTSPDYAAISYLWSDDELKLSSVGLESMQTELARQSLPIGIEEAIAKAQDIGFRYVWVDSLCVLQDSQEDKERECRATADTYRNAALTIVLDQFKSHSGCLNKIHSGDPNTTVKSPEQQRALLAATLPLAVYMTPGFAWDTRAWSLQERLLSRRFLHLGEEQMYWECNALKASETFPRGYEAWNHAFSSLLWEKVHTEPSTIGSVQYKHDHKYDTIDNNGTMFAESAGQTMKHNANKRGAPCASKEKGYGKMGTPHHKDNFYEHVKDFHSVRDGGDGIGDSTAVAGQAIDSEQLKNTLRLRYGDANDRSVVPMHDWLADGNVNGTVNKGNWGRDFDEGKMS</sequence>
<feature type="region of interest" description="Disordered" evidence="1">
    <location>
        <begin position="416"/>
        <end position="560"/>
    </location>
</feature>
<name>A0AAN6LRR2_9PLEO</name>
<dbReference type="PROSITE" id="PS00108">
    <property type="entry name" value="PROTEIN_KINASE_ST"/>
    <property type="match status" value="1"/>
</dbReference>
<dbReference type="PROSITE" id="PS50011">
    <property type="entry name" value="PROTEIN_KINASE_DOM"/>
    <property type="match status" value="1"/>
</dbReference>
<dbReference type="PANTHER" id="PTHR33112:SF16">
    <property type="entry name" value="HETEROKARYON INCOMPATIBILITY DOMAIN-CONTAINING PROTEIN"/>
    <property type="match status" value="1"/>
</dbReference>
<feature type="domain" description="Protein kinase" evidence="2">
    <location>
        <begin position="614"/>
        <end position="889"/>
    </location>
</feature>